<gene>
    <name evidence="4" type="ORF">GM612_02260</name>
</gene>
<dbReference type="RefSeq" id="WP_155430763.1">
    <property type="nucleotide sequence ID" value="NZ_WNJO01000002.1"/>
</dbReference>
<name>A0A7X2XV22_9LACO</name>
<dbReference type="GO" id="GO:0005829">
    <property type="term" value="C:cytosol"/>
    <property type="evidence" value="ECO:0007669"/>
    <property type="project" value="TreeGrafter"/>
</dbReference>
<dbReference type="GO" id="GO:0016831">
    <property type="term" value="F:carboxy-lyase activity"/>
    <property type="evidence" value="ECO:0007669"/>
    <property type="project" value="InterPro"/>
</dbReference>
<keyword evidence="1" id="KW-0456">Lyase</keyword>
<feature type="domain" description="Amidohydrolase-related" evidence="3">
    <location>
        <begin position="53"/>
        <end position="331"/>
    </location>
</feature>
<evidence type="ECO:0000259" key="3">
    <source>
        <dbReference type="Pfam" id="PF04909"/>
    </source>
</evidence>
<proteinExistence type="predicted"/>
<dbReference type="InterPro" id="IPR006680">
    <property type="entry name" value="Amidohydro-rel"/>
</dbReference>
<protein>
    <submittedName>
        <fullName evidence="4">Amidohydrolase family protein</fullName>
    </submittedName>
</protein>
<dbReference type="PANTHER" id="PTHR21240:SF30">
    <property type="entry name" value="AMIDOHYDROLASE-RELATED DOMAIN-CONTAINING PROTEIN-RELATED"/>
    <property type="match status" value="1"/>
</dbReference>
<evidence type="ECO:0000313" key="4">
    <source>
        <dbReference type="EMBL" id="MTV81478.1"/>
    </source>
</evidence>
<dbReference type="InterPro" id="IPR032466">
    <property type="entry name" value="Metal_Hydrolase"/>
</dbReference>
<reference evidence="4 5" key="1">
    <citation type="submission" date="2019-11" db="EMBL/GenBank/DDBJ databases">
        <title>Lactobacillus sp. nov. CRM56-3, isolated from fermented tea leaves.</title>
        <authorList>
            <person name="Phuengjayaem S."/>
            <person name="Tanasupawat S."/>
        </authorList>
    </citation>
    <scope>NUCLEOTIDE SEQUENCE [LARGE SCALE GENOMIC DNA]</scope>
    <source>
        <strain evidence="4 5">CRM56-3</strain>
    </source>
</reference>
<dbReference type="SUPFAM" id="SSF51556">
    <property type="entry name" value="Metallo-dependent hydrolases"/>
    <property type="match status" value="1"/>
</dbReference>
<keyword evidence="4" id="KW-0378">Hydrolase</keyword>
<dbReference type="AlphaFoldDB" id="A0A7X2XV22"/>
<dbReference type="Gene3D" id="3.20.20.140">
    <property type="entry name" value="Metal-dependent hydrolases"/>
    <property type="match status" value="1"/>
</dbReference>
<accession>A0A7X2XV22</accession>
<dbReference type="EMBL" id="WNJO01000002">
    <property type="protein sequence ID" value="MTV81478.1"/>
    <property type="molecule type" value="Genomic_DNA"/>
</dbReference>
<organism evidence="4 5">
    <name type="scientific">Secundilactobacillus folii</name>
    <dbReference type="NCBI Taxonomy" id="2678357"/>
    <lineage>
        <taxon>Bacteria</taxon>
        <taxon>Bacillati</taxon>
        <taxon>Bacillota</taxon>
        <taxon>Bacilli</taxon>
        <taxon>Lactobacillales</taxon>
        <taxon>Lactobacillaceae</taxon>
        <taxon>Secundilactobacillus</taxon>
    </lineage>
</organism>
<dbReference type="PANTHER" id="PTHR21240">
    <property type="entry name" value="2-AMINO-3-CARBOXYLMUCONATE-6-SEMIALDEHYDE DECARBOXYLASE"/>
    <property type="match status" value="1"/>
</dbReference>
<evidence type="ECO:0000313" key="5">
    <source>
        <dbReference type="Proteomes" id="UP000466388"/>
    </source>
</evidence>
<comment type="caution">
    <text evidence="4">The sequence shown here is derived from an EMBL/GenBank/DDBJ whole genome shotgun (WGS) entry which is preliminary data.</text>
</comment>
<dbReference type="GO" id="GO:0019748">
    <property type="term" value="P:secondary metabolic process"/>
    <property type="evidence" value="ECO:0007669"/>
    <property type="project" value="TreeGrafter"/>
</dbReference>
<dbReference type="GO" id="GO:0016787">
    <property type="term" value="F:hydrolase activity"/>
    <property type="evidence" value="ECO:0007669"/>
    <property type="project" value="UniProtKB-KW"/>
</dbReference>
<evidence type="ECO:0000256" key="2">
    <source>
        <dbReference type="SAM" id="MobiDB-lite"/>
    </source>
</evidence>
<dbReference type="Proteomes" id="UP000466388">
    <property type="component" value="Unassembled WGS sequence"/>
</dbReference>
<dbReference type="Pfam" id="PF04909">
    <property type="entry name" value="Amidohydro_2"/>
    <property type="match status" value="1"/>
</dbReference>
<feature type="region of interest" description="Disordered" evidence="2">
    <location>
        <begin position="15"/>
        <end position="35"/>
    </location>
</feature>
<keyword evidence="5" id="KW-1185">Reference proteome</keyword>
<dbReference type="InterPro" id="IPR032465">
    <property type="entry name" value="ACMSD"/>
</dbReference>
<evidence type="ECO:0000256" key="1">
    <source>
        <dbReference type="ARBA" id="ARBA00023239"/>
    </source>
</evidence>
<sequence>MRRIITVEEHFDFPDSQTIPEQTEPENDAHVNPKGNDPALVTTLLANFDQKLAYMDQYGISLQVLSDPNAVASTITDKQKAVASAQRTNDHLAQKIAQYPGRFAGLAVLPLIDPEAAAEELHRSVTELGFKGALIGGVPFGHFLDEPQYLPIFEAAEKLEVPIYLHPGMPSKAQRELLYESPSYSDSLAGMLGSAGWGWHAEQGVQMIRLIAAGIFDRFPNLHLVSGHWGEMVPNFLERLDEFIGKIPTPLERKFSDYYRQNVFVTASGMFTKPQMQLAVTEMGADHVLWAEDFPFLRRKQQVTDFLEAADLTDKQKDQIAFQNSQKLFGLAK</sequence>